<evidence type="ECO:0000256" key="1">
    <source>
        <dbReference type="ARBA" id="ARBA00001974"/>
    </source>
</evidence>
<feature type="non-terminal residue" evidence="6">
    <location>
        <position position="1"/>
    </location>
</feature>
<protein>
    <recommendedName>
        <fullName evidence="7">FAD/NAD(P)-binding domain-containing protein</fullName>
    </recommendedName>
</protein>
<dbReference type="Pfam" id="PF18267">
    <property type="entry name" value="Rubredoxin_C"/>
    <property type="match status" value="1"/>
</dbReference>
<evidence type="ECO:0000259" key="5">
    <source>
        <dbReference type="Pfam" id="PF18267"/>
    </source>
</evidence>
<feature type="domain" description="FAD/NAD(P)-binding" evidence="4">
    <location>
        <begin position="26"/>
        <end position="84"/>
    </location>
</feature>
<organism evidence="6">
    <name type="scientific">marine sediment metagenome</name>
    <dbReference type="NCBI Taxonomy" id="412755"/>
    <lineage>
        <taxon>unclassified sequences</taxon>
        <taxon>metagenomes</taxon>
        <taxon>ecological metagenomes</taxon>
    </lineage>
</organism>
<accession>X1C2C4</accession>
<dbReference type="PANTHER" id="PTHR43429:SF3">
    <property type="entry name" value="NITRITE REDUCTASE [NAD(P)H]"/>
    <property type="match status" value="1"/>
</dbReference>
<keyword evidence="2" id="KW-0285">Flavoprotein</keyword>
<proteinExistence type="predicted"/>
<evidence type="ECO:0008006" key="7">
    <source>
        <dbReference type="Google" id="ProtNLM"/>
    </source>
</evidence>
<comment type="caution">
    <text evidence="6">The sequence shown here is derived from an EMBL/GenBank/DDBJ whole genome shotgun (WGS) entry which is preliminary data.</text>
</comment>
<keyword evidence="3" id="KW-0274">FAD</keyword>
<name>X1C2C4_9ZZZZ</name>
<dbReference type="PANTHER" id="PTHR43429">
    <property type="entry name" value="PYRIDINE NUCLEOTIDE-DISULFIDE OXIDOREDUCTASE DOMAIN-CONTAINING"/>
    <property type="match status" value="1"/>
</dbReference>
<dbReference type="InterPro" id="IPR036188">
    <property type="entry name" value="FAD/NAD-bd_sf"/>
</dbReference>
<gene>
    <name evidence="6" type="ORF">S01H4_22446</name>
</gene>
<evidence type="ECO:0000256" key="2">
    <source>
        <dbReference type="ARBA" id="ARBA00022630"/>
    </source>
</evidence>
<dbReference type="EMBL" id="BART01010290">
    <property type="protein sequence ID" value="GAG87487.1"/>
    <property type="molecule type" value="Genomic_DNA"/>
</dbReference>
<dbReference type="InterPro" id="IPR016156">
    <property type="entry name" value="FAD/NAD-linked_Rdtase_dimer_sf"/>
</dbReference>
<dbReference type="Pfam" id="PF07992">
    <property type="entry name" value="Pyr_redox_2"/>
    <property type="match status" value="1"/>
</dbReference>
<feature type="domain" description="NADH-rubredoxin oxidoreductase C-terminal" evidence="5">
    <location>
        <begin position="104"/>
        <end position="170"/>
    </location>
</feature>
<dbReference type="SUPFAM" id="SSF51905">
    <property type="entry name" value="FAD/NAD(P)-binding domain"/>
    <property type="match status" value="1"/>
</dbReference>
<evidence type="ECO:0000256" key="3">
    <source>
        <dbReference type="ARBA" id="ARBA00022827"/>
    </source>
</evidence>
<reference evidence="6" key="1">
    <citation type="journal article" date="2014" name="Front. Microbiol.">
        <title>High frequency of phylogenetically diverse reductive dehalogenase-homologous genes in deep subseafloor sedimentary metagenomes.</title>
        <authorList>
            <person name="Kawai M."/>
            <person name="Futagami T."/>
            <person name="Toyoda A."/>
            <person name="Takaki Y."/>
            <person name="Nishi S."/>
            <person name="Hori S."/>
            <person name="Arai W."/>
            <person name="Tsubouchi T."/>
            <person name="Morono Y."/>
            <person name="Uchiyama I."/>
            <person name="Ito T."/>
            <person name="Fujiyama A."/>
            <person name="Inagaki F."/>
            <person name="Takami H."/>
        </authorList>
    </citation>
    <scope>NUCLEOTIDE SEQUENCE</scope>
    <source>
        <strain evidence="6">Expedition CK06-06</strain>
    </source>
</reference>
<dbReference type="GO" id="GO:0016491">
    <property type="term" value="F:oxidoreductase activity"/>
    <property type="evidence" value="ECO:0007669"/>
    <property type="project" value="InterPro"/>
</dbReference>
<sequence>KFTPFAAATSIPSCKIDFARARVSSNIDIVQGSEIKVNQGIMVNSKMQTNKKYIYAAGDIAEVWEQIEGKTGSFAIWPNAIEQGRIAGLNMAGKQTEYDGAEVVNVLDIFDIPVVAMGQISKDISKCKAISRSTPNYYKKLLVKNHKIVGLQFIGSIRNTGSFYSLMKKGSDVSGIEERLLDDIFVIAPDI</sequence>
<dbReference type="InterPro" id="IPR023753">
    <property type="entry name" value="FAD/NAD-binding_dom"/>
</dbReference>
<evidence type="ECO:0000313" key="6">
    <source>
        <dbReference type="EMBL" id="GAG87487.1"/>
    </source>
</evidence>
<evidence type="ECO:0000259" key="4">
    <source>
        <dbReference type="Pfam" id="PF07992"/>
    </source>
</evidence>
<dbReference type="Gene3D" id="3.50.50.60">
    <property type="entry name" value="FAD/NAD(P)-binding domain"/>
    <property type="match status" value="1"/>
</dbReference>
<dbReference type="AlphaFoldDB" id="X1C2C4"/>
<dbReference type="InterPro" id="IPR041575">
    <property type="entry name" value="Rubredoxin_C"/>
</dbReference>
<dbReference type="Gene3D" id="3.30.390.30">
    <property type="match status" value="1"/>
</dbReference>
<dbReference type="InterPro" id="IPR050260">
    <property type="entry name" value="FAD-bd_OxRdtase"/>
</dbReference>
<comment type="cofactor">
    <cofactor evidence="1">
        <name>FAD</name>
        <dbReference type="ChEBI" id="CHEBI:57692"/>
    </cofactor>
</comment>